<proteinExistence type="predicted"/>
<reference evidence="4 5" key="2">
    <citation type="submission" date="2019-09" db="EMBL/GenBank/DDBJ databases">
        <authorList>
            <person name="Jin C."/>
        </authorList>
    </citation>
    <scope>NUCLEOTIDE SEQUENCE [LARGE SCALE GENOMIC DNA]</scope>
    <source>
        <strain evidence="4 5">BN140078</strain>
    </source>
</reference>
<dbReference type="InterPro" id="IPR012816">
    <property type="entry name" value="NADAR"/>
</dbReference>
<dbReference type="AlphaFoldDB" id="A0A5B2W2D8"/>
<keyword evidence="5" id="KW-1185">Reference proteome</keyword>
<gene>
    <name evidence="4" type="ORF">F0L74_02810</name>
</gene>
<name>A0A5B2W2D8_9BACT</name>
<protein>
    <submittedName>
        <fullName evidence="4">NADAR family protein</fullName>
    </submittedName>
</protein>
<organism evidence="4 5">
    <name type="scientific">Chitinophaga agrisoli</name>
    <dbReference type="NCBI Taxonomy" id="2607653"/>
    <lineage>
        <taxon>Bacteria</taxon>
        <taxon>Pseudomonadati</taxon>
        <taxon>Bacteroidota</taxon>
        <taxon>Chitinophagia</taxon>
        <taxon>Chitinophagales</taxon>
        <taxon>Chitinophagaceae</taxon>
        <taxon>Chitinophaga</taxon>
    </lineage>
</organism>
<reference evidence="4 5" key="1">
    <citation type="submission" date="2019-09" db="EMBL/GenBank/DDBJ databases">
        <title>Chitinophaga ginsengihumi sp. nov., isolated from soil of ginseng rhizosphere.</title>
        <authorList>
            <person name="Lee J."/>
        </authorList>
    </citation>
    <scope>NUCLEOTIDE SEQUENCE [LARGE SCALE GENOMIC DNA]</scope>
    <source>
        <strain evidence="4 5">BN140078</strain>
    </source>
</reference>
<evidence type="ECO:0000313" key="5">
    <source>
        <dbReference type="Proteomes" id="UP000324611"/>
    </source>
</evidence>
<accession>A0A5B2W2D8</accession>
<comment type="caution">
    <text evidence="4">The sequence shown here is derived from an EMBL/GenBank/DDBJ whole genome shotgun (WGS) entry which is preliminary data.</text>
</comment>
<dbReference type="Pfam" id="PF08719">
    <property type="entry name" value="NADAR"/>
    <property type="match status" value="1"/>
</dbReference>
<dbReference type="SUPFAM" id="SSF143990">
    <property type="entry name" value="YbiA-like"/>
    <property type="match status" value="1"/>
</dbReference>
<evidence type="ECO:0000313" key="4">
    <source>
        <dbReference type="EMBL" id="KAA2244910.1"/>
    </source>
</evidence>
<sequence length="181" mass="20719">MNYNNNWLRERYNAGEQLKYLFFWGHQPSADGSVTKSCFSQWWVSPFTVDGITYKTAEHWMMAGKARLFNDAEILEEILQADSPAEAKQLGRKVRDFDAASWDQHKFTLVVDGNFHKFSQQEPLRTFLANTGDRVLAEASPRDAIWGIGMGASNPNVENPLLWKGQNLLGYALMETRDKLK</sequence>
<evidence type="ECO:0000256" key="2">
    <source>
        <dbReference type="ARBA" id="ARBA00000751"/>
    </source>
</evidence>
<dbReference type="Gene3D" id="1.10.357.40">
    <property type="entry name" value="YbiA-like"/>
    <property type="match status" value="1"/>
</dbReference>
<comment type="catalytic activity">
    <reaction evidence="2">
        <text>2,5-diamino-6-hydroxy-4-(5-phosphoribosylamino)-pyrimidine + H2O = 2,5,6-triamino-4-hydroxypyrimidine + D-ribose 5-phosphate</text>
        <dbReference type="Rhea" id="RHEA:23436"/>
        <dbReference type="ChEBI" id="CHEBI:15377"/>
        <dbReference type="ChEBI" id="CHEBI:58614"/>
        <dbReference type="ChEBI" id="CHEBI:78346"/>
        <dbReference type="ChEBI" id="CHEBI:137796"/>
    </reaction>
</comment>
<comment type="catalytic activity">
    <reaction evidence="1">
        <text>5-amino-6-(5-phospho-D-ribosylamino)uracil + H2O = 5,6-diaminouracil + D-ribose 5-phosphate</text>
        <dbReference type="Rhea" id="RHEA:55020"/>
        <dbReference type="ChEBI" id="CHEBI:15377"/>
        <dbReference type="ChEBI" id="CHEBI:46252"/>
        <dbReference type="ChEBI" id="CHEBI:58453"/>
        <dbReference type="ChEBI" id="CHEBI:78346"/>
    </reaction>
</comment>
<evidence type="ECO:0000259" key="3">
    <source>
        <dbReference type="Pfam" id="PF08719"/>
    </source>
</evidence>
<evidence type="ECO:0000256" key="1">
    <source>
        <dbReference type="ARBA" id="ARBA00000022"/>
    </source>
</evidence>
<dbReference type="EMBL" id="VUOC01000001">
    <property type="protein sequence ID" value="KAA2244910.1"/>
    <property type="molecule type" value="Genomic_DNA"/>
</dbReference>
<dbReference type="RefSeq" id="WP_149836306.1">
    <property type="nucleotide sequence ID" value="NZ_VUOC01000001.1"/>
</dbReference>
<dbReference type="NCBIfam" id="TIGR02464">
    <property type="entry name" value="ribofla_fusion"/>
    <property type="match status" value="1"/>
</dbReference>
<dbReference type="Proteomes" id="UP000324611">
    <property type="component" value="Unassembled WGS sequence"/>
</dbReference>
<dbReference type="CDD" id="cd15457">
    <property type="entry name" value="NADAR"/>
    <property type="match status" value="1"/>
</dbReference>
<dbReference type="InterPro" id="IPR037238">
    <property type="entry name" value="YbiA-like_sf"/>
</dbReference>
<feature type="domain" description="NADAR" evidence="3">
    <location>
        <begin position="22"/>
        <end position="181"/>
    </location>
</feature>